<dbReference type="STRING" id="267608.RSc2133"/>
<dbReference type="HOGENOM" id="CLU_2668452_0_0_4"/>
<dbReference type="eggNOG" id="COG3713">
    <property type="taxonomic scope" value="Bacteria"/>
</dbReference>
<organism evidence="1 2">
    <name type="scientific">Ralstonia nicotianae (strain ATCC BAA-1114 / GMI1000)</name>
    <name type="common">Ralstonia solanacearum</name>
    <dbReference type="NCBI Taxonomy" id="267608"/>
    <lineage>
        <taxon>Bacteria</taxon>
        <taxon>Pseudomonadati</taxon>
        <taxon>Pseudomonadota</taxon>
        <taxon>Betaproteobacteria</taxon>
        <taxon>Burkholderiales</taxon>
        <taxon>Burkholderiaceae</taxon>
        <taxon>Ralstonia</taxon>
        <taxon>Ralstonia solanacearum species complex</taxon>
    </lineage>
</organism>
<evidence type="ECO:0000313" key="2">
    <source>
        <dbReference type="Proteomes" id="UP000001436"/>
    </source>
</evidence>
<accession>Q8XXI1</accession>
<dbReference type="AlphaFoldDB" id="Q8XXI1"/>
<name>Q8XXI1_RALN1</name>
<dbReference type="EnsemblBacteria" id="CAD15840">
    <property type="protein sequence ID" value="CAD15840"/>
    <property type="gene ID" value="RSc2133"/>
</dbReference>
<reference evidence="1 2" key="1">
    <citation type="journal article" date="2002" name="Nature">
        <title>Genome sequence of the plant pathogen Ralstonia solanacearum.</title>
        <authorList>
            <person name="Salanoubat M."/>
            <person name="Genin S."/>
            <person name="Artiguenave F."/>
            <person name="Gouzy J."/>
            <person name="Mangenot S."/>
            <person name="Arlat M."/>
            <person name="Billault A."/>
            <person name="Brottier P."/>
            <person name="Camus J.C."/>
            <person name="Cattolico L."/>
            <person name="Chandler M."/>
            <person name="Choisne N."/>
            <person name="Claudel-Renard C."/>
            <person name="Cunnac S."/>
            <person name="Demange N."/>
            <person name="Gaspin C."/>
            <person name="Lavie M."/>
            <person name="Moisan A."/>
            <person name="Robert C."/>
            <person name="Saurin W."/>
            <person name="Schiex T."/>
            <person name="Siguier P."/>
            <person name="Thebault P."/>
            <person name="Whalen M."/>
            <person name="Wincker P."/>
            <person name="Levy M."/>
            <person name="Weissenbach J."/>
            <person name="Boucher C.A."/>
        </authorList>
    </citation>
    <scope>NUCLEOTIDE SEQUENCE [LARGE SCALE GENOMIC DNA]</scope>
    <source>
        <strain evidence="2">ATCC BAA-1114 / GMI1000</strain>
    </source>
</reference>
<keyword evidence="1" id="KW-0472">Membrane</keyword>
<gene>
    <name evidence="1" type="ordered locus">RSc2133</name>
</gene>
<sequence>MAPRQTAGSLSKGAAVRKPLSIASLALLPGIWLALLPAVADDNRYGRPGSDDLRGMGNLKGSLLGVLTVGSRIIGETAASATLALPISKP</sequence>
<dbReference type="KEGG" id="rso:RSc2133"/>
<keyword evidence="1" id="KW-0812">Transmembrane</keyword>
<dbReference type="Proteomes" id="UP000001436">
    <property type="component" value="Chromosome"/>
</dbReference>
<protein>
    <submittedName>
        <fullName evidence="1">Probable transmembrane protein</fullName>
    </submittedName>
</protein>
<keyword evidence="2" id="KW-1185">Reference proteome</keyword>
<dbReference type="EMBL" id="AL646052">
    <property type="protein sequence ID" value="CAD15840.1"/>
    <property type="molecule type" value="Genomic_DNA"/>
</dbReference>
<evidence type="ECO:0000313" key="1">
    <source>
        <dbReference type="EMBL" id="CAD15840.1"/>
    </source>
</evidence>
<proteinExistence type="predicted"/>